<proteinExistence type="inferred from homology"/>
<protein>
    <recommendedName>
        <fullName evidence="1">Presenilin</fullName>
        <ecNumber evidence="1">3.4.23.-</ecNumber>
    </recommendedName>
</protein>
<keyword evidence="4" id="KW-1185">Reference proteome</keyword>
<comment type="caution">
    <text evidence="3">The sequence shown here is derived from an EMBL/GenBank/DDBJ whole genome shotgun (WGS) entry which is preliminary data.</text>
</comment>
<comment type="domain">
    <text evidence="1">The PAL motif is required for normal active site conformation.</text>
</comment>
<organism evidence="3 4">
    <name type="scientific">Tichodroma muraria</name>
    <dbReference type="NCBI Taxonomy" id="237442"/>
    <lineage>
        <taxon>Eukaryota</taxon>
        <taxon>Metazoa</taxon>
        <taxon>Chordata</taxon>
        <taxon>Craniata</taxon>
        <taxon>Vertebrata</taxon>
        <taxon>Euteleostomi</taxon>
        <taxon>Archelosauria</taxon>
        <taxon>Archosauria</taxon>
        <taxon>Dinosauria</taxon>
        <taxon>Saurischia</taxon>
        <taxon>Theropoda</taxon>
        <taxon>Coelurosauria</taxon>
        <taxon>Aves</taxon>
        <taxon>Neognathae</taxon>
        <taxon>Neoaves</taxon>
        <taxon>Telluraves</taxon>
        <taxon>Australaves</taxon>
        <taxon>Passeriformes</taxon>
        <taxon>Sittidae</taxon>
        <taxon>Tichodroma</taxon>
    </lineage>
</organism>
<evidence type="ECO:0000256" key="1">
    <source>
        <dbReference type="RuleBase" id="RU361148"/>
    </source>
</evidence>
<dbReference type="InterPro" id="IPR001108">
    <property type="entry name" value="Peptidase_A22A"/>
</dbReference>
<comment type="subunit">
    <text evidence="1">Homodimer.</text>
</comment>
<dbReference type="GO" id="GO:0034205">
    <property type="term" value="P:amyloid-beta formation"/>
    <property type="evidence" value="ECO:0007669"/>
    <property type="project" value="TreeGrafter"/>
</dbReference>
<feature type="region of interest" description="Disordered" evidence="2">
    <location>
        <begin position="59"/>
        <end position="116"/>
    </location>
</feature>
<evidence type="ECO:0000256" key="2">
    <source>
        <dbReference type="SAM" id="MobiDB-lite"/>
    </source>
</evidence>
<dbReference type="EMBL" id="WAAG01038238">
    <property type="protein sequence ID" value="NWI00989.1"/>
    <property type="molecule type" value="Genomic_DNA"/>
</dbReference>
<dbReference type="Proteomes" id="UP000629438">
    <property type="component" value="Unassembled WGS sequence"/>
</dbReference>
<accession>A0A850YWA4</accession>
<dbReference type="EC" id="3.4.23.-" evidence="1"/>
<dbReference type="GO" id="GO:0070765">
    <property type="term" value="C:gamma-secretase complex"/>
    <property type="evidence" value="ECO:0007669"/>
    <property type="project" value="TreeGrafter"/>
</dbReference>
<dbReference type="Pfam" id="PF01080">
    <property type="entry name" value="Presenilin"/>
    <property type="match status" value="1"/>
</dbReference>
<name>A0A850YWA4_9PASS</name>
<dbReference type="GO" id="GO:0000139">
    <property type="term" value="C:Golgi membrane"/>
    <property type="evidence" value="ECO:0007669"/>
    <property type="project" value="UniProtKB-SubCell"/>
</dbReference>
<reference evidence="3" key="1">
    <citation type="submission" date="2019-09" db="EMBL/GenBank/DDBJ databases">
        <title>Bird 10,000 Genomes (B10K) Project - Family phase.</title>
        <authorList>
            <person name="Zhang G."/>
        </authorList>
    </citation>
    <scope>NUCLEOTIDE SEQUENCE</scope>
    <source>
        <strain evidence="3">B10K-DU-012-47</strain>
    </source>
</reference>
<dbReference type="PANTHER" id="PTHR10202">
    <property type="entry name" value="PRESENILIN"/>
    <property type="match status" value="1"/>
</dbReference>
<dbReference type="GO" id="GO:0007219">
    <property type="term" value="P:Notch signaling pathway"/>
    <property type="evidence" value="ECO:0007669"/>
    <property type="project" value="UniProtKB-KW"/>
</dbReference>
<gene>
    <name evidence="3" type="primary">Psen1</name>
    <name evidence="3" type="ORF">TICMUR_R01853</name>
</gene>
<feature type="non-terminal residue" evidence="3">
    <location>
        <position position="1"/>
    </location>
</feature>
<dbReference type="GO" id="GO:0005789">
    <property type="term" value="C:endoplasmic reticulum membrane"/>
    <property type="evidence" value="ECO:0007669"/>
    <property type="project" value="UniProtKB-SubCell"/>
</dbReference>
<dbReference type="GO" id="GO:0055074">
    <property type="term" value="P:calcium ion homeostasis"/>
    <property type="evidence" value="ECO:0007669"/>
    <property type="project" value="TreeGrafter"/>
</dbReference>
<comment type="subcellular location">
    <subcellularLocation>
        <location evidence="1">Endoplasmic reticulum membrane</location>
        <topology evidence="1">Multi-pass membrane protein</topology>
    </subcellularLocation>
    <subcellularLocation>
        <location evidence="1">Golgi apparatus membrane</location>
        <topology evidence="1">Multi-pass membrane protein</topology>
    </subcellularLocation>
</comment>
<dbReference type="PRINTS" id="PR01072">
    <property type="entry name" value="PRESENILIN"/>
</dbReference>
<keyword evidence="1" id="KW-0256">Endoplasmic reticulum</keyword>
<dbReference type="AlphaFoldDB" id="A0A850YWA4"/>
<evidence type="ECO:0000313" key="4">
    <source>
        <dbReference type="Proteomes" id="UP000629438"/>
    </source>
</evidence>
<keyword evidence="1" id="KW-0333">Golgi apparatus</keyword>
<keyword evidence="1" id="KW-0378">Hydrolase</keyword>
<comment type="function">
    <text evidence="1">Probable subunit of the gamma-secretase complex, an endoprotease complex that catalyzes the intramembrane cleavage of integral membrane proteins such as Notch receptors.</text>
</comment>
<dbReference type="GO" id="GO:0042500">
    <property type="term" value="F:aspartic endopeptidase activity, intramembrane cleaving"/>
    <property type="evidence" value="ECO:0007669"/>
    <property type="project" value="InterPro"/>
</dbReference>
<dbReference type="OrthoDB" id="20287at2759"/>
<evidence type="ECO:0000313" key="3">
    <source>
        <dbReference type="EMBL" id="NWI00989.1"/>
    </source>
</evidence>
<keyword evidence="1" id="KW-0914">Notch signaling pathway</keyword>
<sequence length="116" mass="12938">DLVAVLCPKGPLRMLVETAQERNETLFPALIYSCKYILLNSLILQSLTHLKQSSHFLAPASRTQNEDAEADDGGFSQEWQQQRDNRIGPIESTPESRAAVQALPSNSQTSEDPEER</sequence>
<feature type="non-terminal residue" evidence="3">
    <location>
        <position position="116"/>
    </location>
</feature>
<keyword evidence="1" id="KW-0645">Protease</keyword>
<dbReference type="PANTHER" id="PTHR10202:SF18">
    <property type="entry name" value="PRESENILIN-1"/>
    <property type="match status" value="1"/>
</dbReference>
<comment type="similarity">
    <text evidence="1">Belongs to the peptidase A22A family.</text>
</comment>
<dbReference type="GO" id="GO:0016485">
    <property type="term" value="P:protein processing"/>
    <property type="evidence" value="ECO:0007669"/>
    <property type="project" value="InterPro"/>
</dbReference>
<dbReference type="GO" id="GO:0006509">
    <property type="term" value="P:membrane protein ectodomain proteolysis"/>
    <property type="evidence" value="ECO:0007669"/>
    <property type="project" value="TreeGrafter"/>
</dbReference>